<keyword evidence="2" id="KW-1185">Reference proteome</keyword>
<evidence type="ECO:0000313" key="2">
    <source>
        <dbReference type="Proteomes" id="UP000000600"/>
    </source>
</evidence>
<dbReference type="AlphaFoldDB" id="A0CV96"/>
<dbReference type="GO" id="GO:0005737">
    <property type="term" value="C:cytoplasm"/>
    <property type="evidence" value="ECO:0000318"/>
    <property type="project" value="GO_Central"/>
</dbReference>
<dbReference type="OrthoDB" id="10248487at2759"/>
<organism evidence="1 2">
    <name type="scientific">Paramecium tetraurelia</name>
    <dbReference type="NCBI Taxonomy" id="5888"/>
    <lineage>
        <taxon>Eukaryota</taxon>
        <taxon>Sar</taxon>
        <taxon>Alveolata</taxon>
        <taxon>Ciliophora</taxon>
        <taxon>Intramacronucleata</taxon>
        <taxon>Oligohymenophorea</taxon>
        <taxon>Peniculida</taxon>
        <taxon>Parameciidae</taxon>
        <taxon>Paramecium</taxon>
    </lineage>
</organism>
<reference evidence="1 2" key="1">
    <citation type="journal article" date="2006" name="Nature">
        <title>Global trends of whole-genome duplications revealed by the ciliate Paramecium tetraurelia.</title>
        <authorList>
            <consortium name="Genoscope"/>
            <person name="Aury J.-M."/>
            <person name="Jaillon O."/>
            <person name="Duret L."/>
            <person name="Noel B."/>
            <person name="Jubin C."/>
            <person name="Porcel B.M."/>
            <person name="Segurens B."/>
            <person name="Daubin V."/>
            <person name="Anthouard V."/>
            <person name="Aiach N."/>
            <person name="Arnaiz O."/>
            <person name="Billaut A."/>
            <person name="Beisson J."/>
            <person name="Blanc I."/>
            <person name="Bouhouche K."/>
            <person name="Camara F."/>
            <person name="Duharcourt S."/>
            <person name="Guigo R."/>
            <person name="Gogendeau D."/>
            <person name="Katinka M."/>
            <person name="Keller A.-M."/>
            <person name="Kissmehl R."/>
            <person name="Klotz C."/>
            <person name="Koll F."/>
            <person name="Le Moue A."/>
            <person name="Lepere C."/>
            <person name="Malinsky S."/>
            <person name="Nowacki M."/>
            <person name="Nowak J.K."/>
            <person name="Plattner H."/>
            <person name="Poulain J."/>
            <person name="Ruiz F."/>
            <person name="Serrano V."/>
            <person name="Zagulski M."/>
            <person name="Dessen P."/>
            <person name="Betermier M."/>
            <person name="Weissenbach J."/>
            <person name="Scarpelli C."/>
            <person name="Schachter V."/>
            <person name="Sperling L."/>
            <person name="Meyer E."/>
            <person name="Cohen J."/>
            <person name="Wincker P."/>
        </authorList>
    </citation>
    <scope>NUCLEOTIDE SEQUENCE [LARGE SCALE GENOMIC DNA]</scope>
    <source>
        <strain evidence="1 2">Stock d4-2</strain>
    </source>
</reference>
<dbReference type="eggNOG" id="KOG4108">
    <property type="taxonomic scope" value="Eukaryota"/>
</dbReference>
<dbReference type="RefSeq" id="XP_001442110.1">
    <property type="nucleotide sequence ID" value="XM_001442073.1"/>
</dbReference>
<dbReference type="STRING" id="5888.A0CV96"/>
<dbReference type="KEGG" id="ptm:GSPATT00010881001"/>
<dbReference type="PANTHER" id="PTHR21255:SF7">
    <property type="entry name" value="DYNEIN LIGHT CHAIN TCTEX-TYPE PROTEIN 2B"/>
    <property type="match status" value="1"/>
</dbReference>
<gene>
    <name evidence="1" type="ORF">GSPATT00010881001</name>
</gene>
<dbReference type="PANTHER" id="PTHR21255">
    <property type="entry name" value="T-COMPLEX-ASSOCIATED-TESTIS-EXPRESSED 1/ DYNEIN LIGHT CHAIN"/>
    <property type="match status" value="1"/>
</dbReference>
<dbReference type="InParanoid" id="A0CV96"/>
<name>A0CV96_PARTE</name>
<evidence type="ECO:0000313" key="1">
    <source>
        <dbReference type="EMBL" id="CAK74713.1"/>
    </source>
</evidence>
<protein>
    <submittedName>
        <fullName evidence="1">Uncharacterized protein</fullName>
    </submittedName>
</protein>
<dbReference type="EMBL" id="CT868196">
    <property type="protein sequence ID" value="CAK74713.1"/>
    <property type="molecule type" value="Genomic_DNA"/>
</dbReference>
<dbReference type="GO" id="GO:0005868">
    <property type="term" value="C:cytoplasmic dynein complex"/>
    <property type="evidence" value="ECO:0000318"/>
    <property type="project" value="GO_Central"/>
</dbReference>
<sequence length="131" mass="15134">MDAGGANTFVVEPKDEEKQKQKDFIRFYPSKVRKLIQEIMEDKLKNETYDANNTPILGEELVKRIRSKVRDSIKMPRFKIAVQVVIGEVKGQGCKVTSKNLWDPTWDNYASYAFQNETIYGVGIVFGVYYE</sequence>
<dbReference type="Gene3D" id="3.30.1140.40">
    <property type="entry name" value="Tctex-1"/>
    <property type="match status" value="1"/>
</dbReference>
<accession>A0CV96</accession>
<dbReference type="GeneID" id="5027895"/>
<dbReference type="CDD" id="cd21459">
    <property type="entry name" value="DLC-like_TCTEX1D2"/>
    <property type="match status" value="1"/>
</dbReference>
<dbReference type="InterPro" id="IPR038586">
    <property type="entry name" value="Tctex-1-like_sf"/>
</dbReference>
<dbReference type="GO" id="GO:0007018">
    <property type="term" value="P:microtubule-based movement"/>
    <property type="evidence" value="ECO:0000318"/>
    <property type="project" value="GO_Central"/>
</dbReference>
<dbReference type="GO" id="GO:0045505">
    <property type="term" value="F:dynein intermediate chain binding"/>
    <property type="evidence" value="ECO:0000318"/>
    <property type="project" value="GO_Central"/>
</dbReference>
<dbReference type="OMA" id="MEYENTY"/>
<dbReference type="HOGENOM" id="CLU_097204_4_1_1"/>
<dbReference type="Proteomes" id="UP000000600">
    <property type="component" value="Unassembled WGS sequence"/>
</dbReference>
<dbReference type="Pfam" id="PF03645">
    <property type="entry name" value="Tctex-1"/>
    <property type="match status" value="1"/>
</dbReference>
<proteinExistence type="predicted"/>
<dbReference type="InterPro" id="IPR005334">
    <property type="entry name" value="Tctex-1-like"/>
</dbReference>